<sequence length="747" mass="80983">MRRGFAIFCFLMTAGQAQAVDSSAIQRMTDVAHLWSDVKWLSPALASGEIDWDQALVDALPKVEAASTPAAFQDAVTALMKPLHDPAFQIFTIDEPNYVSEESSQEMVEWLPGDVALLHLHRLSSMRVTTGELHFEAVTAQLAARAKGLIIDLRPTRESASYGYGAEFPDELIANFIDQPLLLPSNRYRYHTGFQPEIGITSGMYFSASLMLQTSRLMPVKGGHAIPMVFIVNQSNRVPLSALALQRAGKAWILAEGQASAAWAVPVRAITLDDDGKTGMNYSVGELIFPDGASGFGVDASVAPDSASGAGSPAAKAALKLIRSGVRPGSATVYAKTAAMPVRQLVSLSSELRFPSLPWRQLAVIKLWSTMDKFFPYLAYADRPWDDALPEFLARMKTVSNSRGYAQALAEMAAKLDDSHVWIQGPERASLYGEAPAGVRLASVENRIAIVEITDQELQKNAQVKVGDVVLAVDGEDISQRISELKKITSGSTEAARLRDVLPNLLAGANGSVAKVLIEDAGGVRHEVMLPRSDAFWKFWKARRSGAIFKILPGNIGYADLDRLALKDVDAMFDAFKQTDGLILDMRGYPNGTLWRIAARLNVKGAQFGANFSRRIATALPSEQGSLNTFRQSVPKSDKPLYKGKVVMLIDQSTQSQAEHSGLFFEAATAITFIGSPSAGADGDLTKLVLPGAISVSFSGQEVRHADGRQLQRVGLQPDIKVVPTLDGIRTGRDEVLERAQAFLQAR</sequence>
<dbReference type="OrthoDB" id="8365150at2"/>
<evidence type="ECO:0000259" key="2">
    <source>
        <dbReference type="Pfam" id="PF03572"/>
    </source>
</evidence>
<protein>
    <submittedName>
        <fullName evidence="3">Peptidase S41 family protein</fullName>
    </submittedName>
</protein>
<dbReference type="Gene3D" id="2.30.42.10">
    <property type="match status" value="1"/>
</dbReference>
<dbReference type="Pfam" id="PF03572">
    <property type="entry name" value="Peptidase_S41"/>
    <property type="match status" value="1"/>
</dbReference>
<feature type="chain" id="PRO_5007277430" evidence="1">
    <location>
        <begin position="20"/>
        <end position="747"/>
    </location>
</feature>
<dbReference type="RefSeq" id="WP_082792664.1">
    <property type="nucleotide sequence ID" value="NZ_CP013234.1"/>
</dbReference>
<gene>
    <name evidence="3" type="ORF">CPter91_1505</name>
</gene>
<reference evidence="3 4" key="1">
    <citation type="submission" date="2015-11" db="EMBL/GenBank/DDBJ databases">
        <title>Exploring the genomic traits of fungus-feeding bacterial genus Collimonas.</title>
        <authorList>
            <person name="Song C."/>
            <person name="Schmidt R."/>
            <person name="de Jager V."/>
            <person name="Krzyzanowska D."/>
            <person name="Jongedijk E."/>
            <person name="Cankar K."/>
            <person name="Beekwilder J."/>
            <person name="van Veen A."/>
            <person name="de Boer W."/>
            <person name="van Veen J.A."/>
            <person name="Garbeva P."/>
        </authorList>
    </citation>
    <scope>NUCLEOTIDE SEQUENCE [LARGE SCALE GENOMIC DNA]</scope>
    <source>
        <strain evidence="3 4">Ter91</strain>
    </source>
</reference>
<dbReference type="SUPFAM" id="SSF52096">
    <property type="entry name" value="ClpP/crotonase"/>
    <property type="match status" value="2"/>
</dbReference>
<keyword evidence="1" id="KW-0732">Signal</keyword>
<evidence type="ECO:0000313" key="3">
    <source>
        <dbReference type="EMBL" id="AMP03885.1"/>
    </source>
</evidence>
<dbReference type="GO" id="GO:0006508">
    <property type="term" value="P:proteolysis"/>
    <property type="evidence" value="ECO:0007669"/>
    <property type="project" value="InterPro"/>
</dbReference>
<dbReference type="InterPro" id="IPR029045">
    <property type="entry name" value="ClpP/crotonase-like_dom_sf"/>
</dbReference>
<dbReference type="KEGG" id="cpra:CPter91_1505"/>
<dbReference type="Gene3D" id="3.30.750.44">
    <property type="match status" value="1"/>
</dbReference>
<evidence type="ECO:0000256" key="1">
    <source>
        <dbReference type="SAM" id="SignalP"/>
    </source>
</evidence>
<dbReference type="GO" id="GO:0008236">
    <property type="term" value="F:serine-type peptidase activity"/>
    <property type="evidence" value="ECO:0007669"/>
    <property type="project" value="InterPro"/>
</dbReference>
<dbReference type="InterPro" id="IPR005151">
    <property type="entry name" value="Tail-specific_protease"/>
</dbReference>
<feature type="signal peptide" evidence="1">
    <location>
        <begin position="1"/>
        <end position="19"/>
    </location>
</feature>
<dbReference type="STRING" id="279113.CPter91_1505"/>
<accession>A0A127Q237</accession>
<dbReference type="Proteomes" id="UP000074561">
    <property type="component" value="Chromosome"/>
</dbReference>
<dbReference type="AlphaFoldDB" id="A0A127Q237"/>
<proteinExistence type="predicted"/>
<name>A0A127Q237_9BURK</name>
<dbReference type="InterPro" id="IPR036034">
    <property type="entry name" value="PDZ_sf"/>
</dbReference>
<feature type="domain" description="Tail specific protease" evidence="2">
    <location>
        <begin position="556"/>
        <end position="722"/>
    </location>
</feature>
<dbReference type="PATRIC" id="fig|279113.9.peg.1500"/>
<dbReference type="EMBL" id="CP013234">
    <property type="protein sequence ID" value="AMP03885.1"/>
    <property type="molecule type" value="Genomic_DNA"/>
</dbReference>
<dbReference type="Gene3D" id="3.90.226.10">
    <property type="entry name" value="2-enoyl-CoA Hydratase, Chain A, domain 1"/>
    <property type="match status" value="1"/>
</dbReference>
<organism evidence="3 4">
    <name type="scientific">Collimonas pratensis</name>
    <dbReference type="NCBI Taxonomy" id="279113"/>
    <lineage>
        <taxon>Bacteria</taxon>
        <taxon>Pseudomonadati</taxon>
        <taxon>Pseudomonadota</taxon>
        <taxon>Betaproteobacteria</taxon>
        <taxon>Burkholderiales</taxon>
        <taxon>Oxalobacteraceae</taxon>
        <taxon>Collimonas</taxon>
    </lineage>
</organism>
<evidence type="ECO:0000313" key="4">
    <source>
        <dbReference type="Proteomes" id="UP000074561"/>
    </source>
</evidence>